<dbReference type="RefSeq" id="WP_254153155.1">
    <property type="nucleotide sequence ID" value="NZ_JAHESD010000012.1"/>
</dbReference>
<name>A0ABS5VQT4_9BACT</name>
<dbReference type="EMBL" id="JAHESD010000012">
    <property type="protein sequence ID" value="MBT1703190.1"/>
    <property type="molecule type" value="Genomic_DNA"/>
</dbReference>
<comment type="caution">
    <text evidence="1">The sequence shown here is derived from an EMBL/GenBank/DDBJ whole genome shotgun (WGS) entry which is preliminary data.</text>
</comment>
<evidence type="ECO:0000313" key="1">
    <source>
        <dbReference type="EMBL" id="MBT1703190.1"/>
    </source>
</evidence>
<dbReference type="Proteomes" id="UP000772618">
    <property type="component" value="Unassembled WGS sequence"/>
</dbReference>
<sequence>MTLQESQICIECQTAFKGRVDRKFCSDQCRTTYNNRQKSIENAYIRDVNSILKKNRRILLELNPEGKSRVSKDKLAGKGFDFNYFTSTYKTKDGSLYFYCYEQGYLPIEKDYYLLVVKKDFNN</sequence>
<keyword evidence="2" id="KW-1185">Reference proteome</keyword>
<gene>
    <name evidence="1" type="ORF">KK060_07855</name>
</gene>
<evidence type="ECO:0008006" key="3">
    <source>
        <dbReference type="Google" id="ProtNLM"/>
    </source>
</evidence>
<evidence type="ECO:0000313" key="2">
    <source>
        <dbReference type="Proteomes" id="UP000772618"/>
    </source>
</evidence>
<accession>A0ABS5VQT4</accession>
<proteinExistence type="predicted"/>
<organism evidence="1 2">
    <name type="scientific">Chryseosolibacter indicus</name>
    <dbReference type="NCBI Taxonomy" id="2782351"/>
    <lineage>
        <taxon>Bacteria</taxon>
        <taxon>Pseudomonadati</taxon>
        <taxon>Bacteroidota</taxon>
        <taxon>Cytophagia</taxon>
        <taxon>Cytophagales</taxon>
        <taxon>Chryseotaleaceae</taxon>
        <taxon>Chryseosolibacter</taxon>
    </lineage>
</organism>
<reference evidence="1 2" key="1">
    <citation type="submission" date="2021-05" db="EMBL/GenBank/DDBJ databases">
        <title>A Polyphasic approach of four new species of the genus Ohtaekwangia: Ohtaekwangia histidinii sp. nov., Ohtaekwangia cretensis sp. nov., Ohtaekwangia indiensis sp. nov., Ohtaekwangia reichenbachii sp. nov. from diverse environment.</title>
        <authorList>
            <person name="Octaviana S."/>
        </authorList>
    </citation>
    <scope>NUCLEOTIDE SEQUENCE [LARGE SCALE GENOMIC DNA]</scope>
    <source>
        <strain evidence="1 2">PWU20</strain>
    </source>
</reference>
<protein>
    <recommendedName>
        <fullName evidence="3">DUF2116 family Zn-ribbon domain-containing protein</fullName>
    </recommendedName>
</protein>